<dbReference type="Proteomes" id="UP000054653">
    <property type="component" value="Unassembled WGS sequence"/>
</dbReference>
<protein>
    <submittedName>
        <fullName evidence="2">Uncharacterized protein</fullName>
    </submittedName>
</protein>
<comment type="caution">
    <text evidence="2">The sequence shown here is derived from an EMBL/GenBank/DDBJ whole genome shotgun (WGS) entry which is preliminary data.</text>
</comment>
<keyword evidence="1" id="KW-0472">Membrane</keyword>
<evidence type="ECO:0000313" key="3">
    <source>
        <dbReference type="Proteomes" id="UP000054653"/>
    </source>
</evidence>
<proteinExistence type="predicted"/>
<reference evidence="2 3" key="1">
    <citation type="submission" date="2015-01" db="EMBL/GenBank/DDBJ databases">
        <title>Evolution of Trichinella species and genotypes.</title>
        <authorList>
            <person name="Korhonen P.K."/>
            <person name="Edoardo P."/>
            <person name="Giuseppe L.R."/>
            <person name="Gasser R.B."/>
        </authorList>
    </citation>
    <scope>NUCLEOTIDE SEQUENCE [LARGE SCALE GENOMIC DNA]</scope>
    <source>
        <strain evidence="2">ISS120</strain>
    </source>
</reference>
<keyword evidence="3" id="KW-1185">Reference proteome</keyword>
<accession>A0A0V1CR61</accession>
<evidence type="ECO:0000256" key="1">
    <source>
        <dbReference type="SAM" id="Phobius"/>
    </source>
</evidence>
<evidence type="ECO:0000313" key="2">
    <source>
        <dbReference type="EMBL" id="KRY51618.1"/>
    </source>
</evidence>
<gene>
    <name evidence="2" type="ORF">T03_13224</name>
</gene>
<organism evidence="2 3">
    <name type="scientific">Trichinella britovi</name>
    <name type="common">Parasitic roundworm</name>
    <dbReference type="NCBI Taxonomy" id="45882"/>
    <lineage>
        <taxon>Eukaryota</taxon>
        <taxon>Metazoa</taxon>
        <taxon>Ecdysozoa</taxon>
        <taxon>Nematoda</taxon>
        <taxon>Enoplea</taxon>
        <taxon>Dorylaimia</taxon>
        <taxon>Trichinellida</taxon>
        <taxon>Trichinellidae</taxon>
        <taxon>Trichinella</taxon>
    </lineage>
</organism>
<sequence length="64" mass="6940">MPVTAYAFGSATATCSRALPKEFPLRLPTGCDINWATVIICHVSTFMCYVIFGRAAKILTKSVV</sequence>
<keyword evidence="1" id="KW-1133">Transmembrane helix</keyword>
<feature type="transmembrane region" description="Helical" evidence="1">
    <location>
        <begin position="34"/>
        <end position="52"/>
    </location>
</feature>
<dbReference type="AlphaFoldDB" id="A0A0V1CR61"/>
<keyword evidence="1" id="KW-0812">Transmembrane</keyword>
<dbReference type="EMBL" id="JYDI01000121">
    <property type="protein sequence ID" value="KRY51618.1"/>
    <property type="molecule type" value="Genomic_DNA"/>
</dbReference>
<name>A0A0V1CR61_TRIBR</name>